<evidence type="ECO:0000313" key="4">
    <source>
        <dbReference type="Proteomes" id="UP000308181"/>
    </source>
</evidence>
<dbReference type="SUPFAM" id="SSF54001">
    <property type="entry name" value="Cysteine proteinases"/>
    <property type="match status" value="1"/>
</dbReference>
<organism evidence="3 4">
    <name type="scientific">Pedobacter cryophilus</name>
    <dbReference type="NCBI Taxonomy" id="2571271"/>
    <lineage>
        <taxon>Bacteria</taxon>
        <taxon>Pseudomonadati</taxon>
        <taxon>Bacteroidota</taxon>
        <taxon>Sphingobacteriia</taxon>
        <taxon>Sphingobacteriales</taxon>
        <taxon>Sphingobacteriaceae</taxon>
        <taxon>Pedobacter</taxon>
    </lineage>
</organism>
<feature type="signal peptide" evidence="1">
    <location>
        <begin position="1"/>
        <end position="17"/>
    </location>
</feature>
<dbReference type="InterPro" id="IPR038765">
    <property type="entry name" value="Papain-like_cys_pep_sf"/>
</dbReference>
<keyword evidence="1" id="KW-0732">Signal</keyword>
<dbReference type="Gene3D" id="2.60.40.3140">
    <property type="match status" value="1"/>
</dbReference>
<feature type="chain" id="PRO_5020362361" evidence="1">
    <location>
        <begin position="18"/>
        <end position="631"/>
    </location>
</feature>
<reference evidence="3 4" key="1">
    <citation type="submission" date="2019-04" db="EMBL/GenBank/DDBJ databases">
        <title>Pedobacter sp. AR-3-17 sp. nov., isolated from Arctic soil.</title>
        <authorList>
            <person name="Dahal R.H."/>
            <person name="Kim D.-U."/>
        </authorList>
    </citation>
    <scope>NUCLEOTIDE SEQUENCE [LARGE SCALE GENOMIC DNA]</scope>
    <source>
        <strain evidence="3 4">AR-3-17</strain>
    </source>
</reference>
<protein>
    <submittedName>
        <fullName evidence="3">DUF3857 domain-containing protein</fullName>
    </submittedName>
</protein>
<proteinExistence type="predicted"/>
<dbReference type="EMBL" id="SWBP01000003">
    <property type="protein sequence ID" value="TKB97745.1"/>
    <property type="molecule type" value="Genomic_DNA"/>
</dbReference>
<evidence type="ECO:0000313" key="3">
    <source>
        <dbReference type="EMBL" id="TKB97745.1"/>
    </source>
</evidence>
<name>A0A4U1BY89_9SPHI</name>
<dbReference type="AlphaFoldDB" id="A0A4U1BY89"/>
<comment type="caution">
    <text evidence="3">The sequence shown here is derived from an EMBL/GenBank/DDBJ whole genome shotgun (WGS) entry which is preliminary data.</text>
</comment>
<dbReference type="RefSeq" id="WP_136826320.1">
    <property type="nucleotide sequence ID" value="NZ_SWBP01000003.1"/>
</dbReference>
<gene>
    <name evidence="3" type="ORF">FA046_10300</name>
</gene>
<evidence type="ECO:0000256" key="1">
    <source>
        <dbReference type="SAM" id="SignalP"/>
    </source>
</evidence>
<accession>A0A4U1BY89</accession>
<evidence type="ECO:0000259" key="2">
    <source>
        <dbReference type="Pfam" id="PF12969"/>
    </source>
</evidence>
<dbReference type="Pfam" id="PF12969">
    <property type="entry name" value="DUF3857"/>
    <property type="match status" value="1"/>
</dbReference>
<dbReference type="OrthoDB" id="8595007at2"/>
<dbReference type="Gene3D" id="2.60.120.1130">
    <property type="match status" value="1"/>
</dbReference>
<dbReference type="Gene3D" id="3.10.620.30">
    <property type="match status" value="1"/>
</dbReference>
<dbReference type="Proteomes" id="UP000308181">
    <property type="component" value="Unassembled WGS sequence"/>
</dbReference>
<keyword evidence="4" id="KW-1185">Reference proteome</keyword>
<sequence length="631" mass="72441">MKRILVLLLLLSSLCKAQTVINTSLIATKFKSYANVVIQNDERQVEIKNEKEIYYRVKTTFTILNKTGDDFADFTLFYLPSDKIKGLSIISYDALGNPTKKVKISDISDNSYRNDFSLFEDVRVKNYIPSIVSYPCTFTYEYEVRKSNSLFIPDWYPQNAYGVSVMKSSYKIIKPSLFQIRYKDHLLSKPLESSLGDIDTLTWSFNDEESLRQEPFSISYRERLPHLLISPNQFSYEGVSGSMKNWDDYGKWIYKNMLYKRDELKYETVQKIKELVKDTPNQLAAAKLIYEYVQQKCRYISVQVGIGGFKPMSAQEVDQLGYGDCKALTNYTLSLLKAAGIKSIYTEVLAGDEKIGLIPDFASSSQGNHIILCLPMEKDTVWLECTSKETPFGYLGDFTDDRNVLLISEEGGKVVRTPSYNYSNNMQIRNAYLKLDSIGNLSGNVKTSFKAFEYDSKSFLTELSKDDQVKYLKRIYPLSNIDFINYQLKLNKGILPEAVESFDFKAREYAGKTGDRLFFSLNPLNPSDLEIKEVRNRKNEVFIRSGFTHQDIVELIIPENFKPELLPESKNLNCSMGSYFLKIEIKGNILKLTRSLILKEGTYPAENYSEMVNFFSKVDQADIAKCVLNKN</sequence>
<feature type="domain" description="DUF3857" evidence="2">
    <location>
        <begin position="55"/>
        <end position="207"/>
    </location>
</feature>
<dbReference type="InterPro" id="IPR024618">
    <property type="entry name" value="DUF3857"/>
</dbReference>